<evidence type="ECO:0000313" key="2">
    <source>
        <dbReference type="Proteomes" id="UP000706031"/>
    </source>
</evidence>
<keyword evidence="2" id="KW-1185">Reference proteome</keyword>
<sequence length="330" mass="39134">MVTKILPISQPKVIGFLHHAYPLSILGNHNEYIPWFYNNFIQIICNPEYFEHTNDHLVDFYFPNDRLFSYPCIETYASKPEFSISEIDIVDYTINSINNDCYVYTHVDEFYIPNRKVNKHFTHNILVYGYEDKKFNVLGFNEIRHFASTQVPFEDFRKAYNHADYKLTILYSYNNYITPQFNIYNVMRSIKDYLLSINTIQGNCYLPPNPIFGIDTYYYLKRYVEILKSGSTKADIRPFHILLEHKTCMVERINYMREHNYIRNPNIYSKYKEIEKLAYIQRNIILKYSISLDPMSLSNLANSIDLLIAKETDALNMILDDLQSSGFSID</sequence>
<evidence type="ECO:0000313" key="1">
    <source>
        <dbReference type="EMBL" id="MBY0204549.1"/>
    </source>
</evidence>
<reference evidence="1 2" key="1">
    <citation type="submission" date="2020-08" db="EMBL/GenBank/DDBJ databases">
        <title>Fungal Genomes of the International Space Station.</title>
        <authorList>
            <person name="Seuylemezian A."/>
            <person name="Singh N.K."/>
            <person name="Wood J."/>
            <person name="Venkateswaran K."/>
        </authorList>
    </citation>
    <scope>NUCLEOTIDE SEQUENCE [LARGE SCALE GENOMIC DNA]</scope>
    <source>
        <strain evidence="1 2">S/N-304-OC-R4</strain>
    </source>
</reference>
<dbReference type="EMBL" id="JACLIC010000023">
    <property type="protein sequence ID" value="MBY0204549.1"/>
    <property type="molecule type" value="Genomic_DNA"/>
</dbReference>
<comment type="caution">
    <text evidence="1">The sequence shown here is derived from an EMBL/GenBank/DDBJ whole genome shotgun (WGS) entry which is preliminary data.</text>
</comment>
<organism evidence="1 2">
    <name type="scientific">Paenibacillus cucumis</name>
    <name type="common">ex Kampfer et al. 2016</name>
    <dbReference type="NCBI Taxonomy" id="1776858"/>
    <lineage>
        <taxon>Bacteria</taxon>
        <taxon>Bacillati</taxon>
        <taxon>Bacillota</taxon>
        <taxon>Bacilli</taxon>
        <taxon>Bacillales</taxon>
        <taxon>Paenibacillaceae</taxon>
        <taxon>Paenibacillus</taxon>
    </lineage>
</organism>
<dbReference type="RefSeq" id="WP_221789079.1">
    <property type="nucleotide sequence ID" value="NZ_JACLIC010000023.1"/>
</dbReference>
<accession>A0ABS7KK53</accession>
<gene>
    <name evidence="1" type="ORF">H7T88_15095</name>
</gene>
<protein>
    <recommendedName>
        <fullName evidence="3">Butirosin biosynthesis protein H N-terminal domain-containing protein</fullName>
    </recommendedName>
</protein>
<proteinExistence type="predicted"/>
<evidence type="ECO:0008006" key="3">
    <source>
        <dbReference type="Google" id="ProtNLM"/>
    </source>
</evidence>
<dbReference type="Proteomes" id="UP000706031">
    <property type="component" value="Unassembled WGS sequence"/>
</dbReference>
<name>A0ABS7KK53_9BACL</name>